<keyword evidence="4" id="KW-1185">Reference proteome</keyword>
<protein>
    <submittedName>
        <fullName evidence="3">Uncharacterized protein</fullName>
    </submittedName>
</protein>
<reference evidence="3 4" key="1">
    <citation type="submission" date="2020-08" db="EMBL/GenBank/DDBJ databases">
        <title>Genomic Encyclopedia of Type Strains, Phase IV (KMG-IV): sequencing the most valuable type-strain genomes for metagenomic binning, comparative biology and taxonomic classification.</title>
        <authorList>
            <person name="Goeker M."/>
        </authorList>
    </citation>
    <scope>NUCLEOTIDE SEQUENCE [LARGE SCALE GENOMIC DNA]</scope>
    <source>
        <strain evidence="3 4">DSM 19371</strain>
    </source>
</reference>
<dbReference type="AlphaFoldDB" id="A0A7W6PYV6"/>
<evidence type="ECO:0000256" key="1">
    <source>
        <dbReference type="SAM" id="MobiDB-lite"/>
    </source>
</evidence>
<dbReference type="EMBL" id="JACIEU010000020">
    <property type="protein sequence ID" value="MBB4150390.1"/>
    <property type="molecule type" value="Genomic_DNA"/>
</dbReference>
<proteinExistence type="predicted"/>
<evidence type="ECO:0000313" key="4">
    <source>
        <dbReference type="Proteomes" id="UP000590524"/>
    </source>
</evidence>
<evidence type="ECO:0000256" key="2">
    <source>
        <dbReference type="SAM" id="SignalP"/>
    </source>
</evidence>
<dbReference type="Proteomes" id="UP000590524">
    <property type="component" value="Unassembled WGS sequence"/>
</dbReference>
<feature type="signal peptide" evidence="2">
    <location>
        <begin position="1"/>
        <end position="21"/>
    </location>
</feature>
<feature type="chain" id="PRO_5031452817" evidence="2">
    <location>
        <begin position="22"/>
        <end position="85"/>
    </location>
</feature>
<dbReference type="RefSeq" id="WP_223178376.1">
    <property type="nucleotide sequence ID" value="NZ_JACIEU010000020.1"/>
</dbReference>
<feature type="region of interest" description="Disordered" evidence="1">
    <location>
        <begin position="65"/>
        <end position="85"/>
    </location>
</feature>
<name>A0A7W6PYV6_9SPHN</name>
<feature type="compositionally biased region" description="Basic and acidic residues" evidence="1">
    <location>
        <begin position="66"/>
        <end position="75"/>
    </location>
</feature>
<comment type="caution">
    <text evidence="3">The sequence shown here is derived from an EMBL/GenBank/DDBJ whole genome shotgun (WGS) entry which is preliminary data.</text>
</comment>
<keyword evidence="2" id="KW-0732">Signal</keyword>
<accession>A0A7W6PYV6</accession>
<sequence length="85" mass="9553">MRIVKALVMTGLFAMAYPALAEDKPKLDRNDPNATRCRSFPVTGSLVRKERICKTNAEWRAISEQQSRDADDLIMRSRAGMNPNG</sequence>
<organism evidence="3 4">
    <name type="scientific">Sphingobium scionense</name>
    <dbReference type="NCBI Taxonomy" id="1404341"/>
    <lineage>
        <taxon>Bacteria</taxon>
        <taxon>Pseudomonadati</taxon>
        <taxon>Pseudomonadota</taxon>
        <taxon>Alphaproteobacteria</taxon>
        <taxon>Sphingomonadales</taxon>
        <taxon>Sphingomonadaceae</taxon>
        <taxon>Sphingobium</taxon>
    </lineage>
</organism>
<gene>
    <name evidence="3" type="ORF">GGQ90_004194</name>
</gene>
<evidence type="ECO:0000313" key="3">
    <source>
        <dbReference type="EMBL" id="MBB4150390.1"/>
    </source>
</evidence>